<evidence type="ECO:0000313" key="2">
    <source>
        <dbReference type="Proteomes" id="UP001595191"/>
    </source>
</evidence>
<name>A0ACC7LMX4_9FLAO</name>
<evidence type="ECO:0000313" key="1">
    <source>
        <dbReference type="EMBL" id="MFH6604897.1"/>
    </source>
</evidence>
<accession>A0ACC7LMX4</accession>
<dbReference type="Proteomes" id="UP001595191">
    <property type="component" value="Unassembled WGS sequence"/>
</dbReference>
<keyword evidence="2" id="KW-1185">Reference proteome</keyword>
<comment type="caution">
    <text evidence="1">The sequence shown here is derived from an EMBL/GenBank/DDBJ whole genome shotgun (WGS) entry which is preliminary data.</text>
</comment>
<reference evidence="1" key="1">
    <citation type="submission" date="2024-09" db="EMBL/GenBank/DDBJ databases">
        <authorList>
            <person name="Liu J."/>
        </authorList>
    </citation>
    <scope>NUCLEOTIDE SEQUENCE</scope>
    <source>
        <strain evidence="1">NBU2967</strain>
    </source>
</reference>
<dbReference type="EMBL" id="JBHFPV010000005">
    <property type="protein sequence ID" value="MFH6604897.1"/>
    <property type="molecule type" value="Genomic_DNA"/>
</dbReference>
<sequence length="74" mass="8018">MESNYTKIFTGNSFTAHQIVSHLHGMGIEAIVKDEAESGRLAGFATTSAGLVDIFVHKDEVEKAVPIVEKLSDE</sequence>
<protein>
    <submittedName>
        <fullName evidence="1">Signal transducing protein</fullName>
    </submittedName>
</protein>
<gene>
    <name evidence="1" type="ORF">ACEZ3G_15535</name>
</gene>
<proteinExistence type="predicted"/>
<organism evidence="1 2">
    <name type="scientific">Meishania litoralis</name>
    <dbReference type="NCBI Taxonomy" id="3434685"/>
    <lineage>
        <taxon>Bacteria</taxon>
        <taxon>Pseudomonadati</taxon>
        <taxon>Bacteroidota</taxon>
        <taxon>Flavobacteriia</taxon>
        <taxon>Flavobacteriales</taxon>
        <taxon>Flavobacteriaceae</taxon>
        <taxon>Meishania</taxon>
    </lineage>
</organism>